<dbReference type="CDD" id="cd00009">
    <property type="entry name" value="AAA"/>
    <property type="match status" value="1"/>
</dbReference>
<dbReference type="GO" id="GO:0003887">
    <property type="term" value="F:DNA-directed DNA polymerase activity"/>
    <property type="evidence" value="ECO:0007669"/>
    <property type="project" value="UniProtKB-KW"/>
</dbReference>
<dbReference type="Proteomes" id="UP000228867">
    <property type="component" value="Unassembled WGS sequence"/>
</dbReference>
<evidence type="ECO:0000256" key="4">
    <source>
        <dbReference type="ARBA" id="ARBA00022705"/>
    </source>
</evidence>
<evidence type="ECO:0000256" key="11">
    <source>
        <dbReference type="RuleBase" id="RU364063"/>
    </source>
</evidence>
<dbReference type="SMART" id="SM00382">
    <property type="entry name" value="AAA"/>
    <property type="match status" value="1"/>
</dbReference>
<accession>A0A2H0NFF8</accession>
<keyword evidence="4 11" id="KW-0235">DNA replication</keyword>
<evidence type="ECO:0000256" key="3">
    <source>
        <dbReference type="ARBA" id="ARBA00022695"/>
    </source>
</evidence>
<evidence type="ECO:0000259" key="12">
    <source>
        <dbReference type="SMART" id="SM00382"/>
    </source>
</evidence>
<comment type="caution">
    <text evidence="13">The sequence shown here is derived from an EMBL/GenBank/DDBJ whole genome shotgun (WGS) entry which is preliminary data.</text>
</comment>
<dbReference type="EMBL" id="PCWR01000001">
    <property type="protein sequence ID" value="PIR07629.1"/>
    <property type="molecule type" value="Genomic_DNA"/>
</dbReference>
<name>A0A2H0NFF8_9BACT</name>
<evidence type="ECO:0000256" key="6">
    <source>
        <dbReference type="ARBA" id="ARBA00022741"/>
    </source>
</evidence>
<evidence type="ECO:0000256" key="10">
    <source>
        <dbReference type="ARBA" id="ARBA00049244"/>
    </source>
</evidence>
<protein>
    <recommendedName>
        <fullName evidence="11">DNA polymerase III subunit gamma/tau</fullName>
        <ecNumber evidence="11">2.7.7.7</ecNumber>
    </recommendedName>
</protein>
<dbReference type="Gene3D" id="1.20.272.10">
    <property type="match status" value="1"/>
</dbReference>
<comment type="subunit">
    <text evidence="11">DNA polymerase III contains a core (composed of alpha, epsilon and theta chains) that associates with a tau subunit. This core dimerizes to form the POLIII' complex. PolIII' associates with the gamma complex (composed of gamma, delta, delta', psi and chi chains) and with the beta chain to form the complete DNA polymerase III complex.</text>
</comment>
<evidence type="ECO:0000313" key="14">
    <source>
        <dbReference type="Proteomes" id="UP000228867"/>
    </source>
</evidence>
<dbReference type="PANTHER" id="PTHR11669:SF0">
    <property type="entry name" value="PROTEIN STICHEL-LIKE 2"/>
    <property type="match status" value="1"/>
</dbReference>
<dbReference type="Gene3D" id="3.40.50.300">
    <property type="entry name" value="P-loop containing nucleotide triphosphate hydrolases"/>
    <property type="match status" value="1"/>
</dbReference>
<dbReference type="GO" id="GO:0003677">
    <property type="term" value="F:DNA binding"/>
    <property type="evidence" value="ECO:0007669"/>
    <property type="project" value="InterPro"/>
</dbReference>
<dbReference type="FunFam" id="1.10.8.60:FF:000013">
    <property type="entry name" value="DNA polymerase III subunit gamma/tau"/>
    <property type="match status" value="1"/>
</dbReference>
<evidence type="ECO:0000256" key="8">
    <source>
        <dbReference type="ARBA" id="ARBA00022840"/>
    </source>
</evidence>
<dbReference type="InterPro" id="IPR027417">
    <property type="entry name" value="P-loop_NTPase"/>
</dbReference>
<dbReference type="PANTHER" id="PTHR11669">
    <property type="entry name" value="REPLICATION FACTOR C / DNA POLYMERASE III GAMMA-TAU SUBUNIT"/>
    <property type="match status" value="1"/>
</dbReference>
<comment type="function">
    <text evidence="11">DNA polymerase III is a complex, multichain enzyme responsible for most of the replicative synthesis in bacteria. This DNA polymerase also exhibits 3' to 5' exonuclease activity.</text>
</comment>
<evidence type="ECO:0000256" key="2">
    <source>
        <dbReference type="ARBA" id="ARBA00022679"/>
    </source>
</evidence>
<evidence type="ECO:0000256" key="5">
    <source>
        <dbReference type="ARBA" id="ARBA00022723"/>
    </source>
</evidence>
<dbReference type="GO" id="GO:0005524">
    <property type="term" value="F:ATP binding"/>
    <property type="evidence" value="ECO:0007669"/>
    <property type="project" value="UniProtKB-KW"/>
</dbReference>
<keyword evidence="9 11" id="KW-0239">DNA-directed DNA polymerase</keyword>
<dbReference type="GO" id="GO:0006261">
    <property type="term" value="P:DNA-templated DNA replication"/>
    <property type="evidence" value="ECO:0007669"/>
    <property type="project" value="TreeGrafter"/>
</dbReference>
<keyword evidence="5" id="KW-0479">Metal-binding</keyword>
<dbReference type="EC" id="2.7.7.7" evidence="11"/>
<dbReference type="NCBIfam" id="TIGR02397">
    <property type="entry name" value="dnaX_nterm"/>
    <property type="match status" value="1"/>
</dbReference>
<feature type="domain" description="AAA+ ATPase" evidence="12">
    <location>
        <begin position="36"/>
        <end position="190"/>
    </location>
</feature>
<keyword evidence="2 11" id="KW-0808">Transferase</keyword>
<dbReference type="Pfam" id="PF13177">
    <property type="entry name" value="DNA_pol3_delta2"/>
    <property type="match status" value="1"/>
</dbReference>
<dbReference type="NCBIfam" id="NF004046">
    <property type="entry name" value="PRK05563.1"/>
    <property type="match status" value="1"/>
</dbReference>
<dbReference type="SUPFAM" id="SSF48019">
    <property type="entry name" value="post-AAA+ oligomerization domain-like"/>
    <property type="match status" value="1"/>
</dbReference>
<proteinExistence type="inferred from homology"/>
<dbReference type="AlphaFoldDB" id="A0A2H0NFF8"/>
<evidence type="ECO:0000256" key="9">
    <source>
        <dbReference type="ARBA" id="ARBA00022932"/>
    </source>
</evidence>
<reference evidence="13 14" key="1">
    <citation type="submission" date="2017-09" db="EMBL/GenBank/DDBJ databases">
        <title>Depth-based differentiation of microbial function through sediment-hosted aquifers and enrichment of novel symbionts in the deep terrestrial subsurface.</title>
        <authorList>
            <person name="Probst A.J."/>
            <person name="Ladd B."/>
            <person name="Jarett J.K."/>
            <person name="Geller-Mcgrath D.E."/>
            <person name="Sieber C.M."/>
            <person name="Emerson J.B."/>
            <person name="Anantharaman K."/>
            <person name="Thomas B.C."/>
            <person name="Malmstrom R."/>
            <person name="Stieglmeier M."/>
            <person name="Klingl A."/>
            <person name="Woyke T."/>
            <person name="Ryan C.M."/>
            <person name="Banfield J.F."/>
        </authorList>
    </citation>
    <scope>NUCLEOTIDE SEQUENCE [LARGE SCALE GENOMIC DNA]</scope>
    <source>
        <strain evidence="13">CG11_big_fil_rev_8_21_14_0_20_38_23</strain>
    </source>
</reference>
<comment type="similarity">
    <text evidence="1 11">Belongs to the DnaX/STICHEL family.</text>
</comment>
<dbReference type="InterPro" id="IPR003593">
    <property type="entry name" value="AAA+_ATPase"/>
</dbReference>
<sequence length="370" mass="42002">MALSLYRKYRPLTFSDLLGQEIVVRVLKNASRQNKFSHAYLFAGPRGTGKTTAARLIAKVANCQKRQTDPEFTKKGEPCNECQSCLSIDQGRNLDLIEIDAASNRGIDEIRNLKESVRVTPASYKYKVFIIDEAHMLTKEAFNALLKTLEEPPAHVIIILATTEFEKIPATISSRTQEFFFKKAYLHQILGKIKLIAEKENIKISNEALELIAASAEGSFRDAESLLDQLATMTNDAIELQDVEMVLGKVGFKKISKIAELLLKKDLPNVLEEIKIIEDSGQNLAQLTKDLIHYLRRVAVLKFNPQMTKIFEKDFLPDHLKTMEVHSKIFTEHHLNLLKSLISAYSQMRYSQFPIIPLEVAIIEQLKTKD</sequence>
<keyword evidence="7" id="KW-0862">Zinc</keyword>
<organism evidence="13 14">
    <name type="scientific">Candidatus Jorgensenbacteria bacterium CG11_big_fil_rev_8_21_14_0_20_38_23</name>
    <dbReference type="NCBI Taxonomy" id="1974594"/>
    <lineage>
        <taxon>Bacteria</taxon>
        <taxon>Candidatus Joergenseniibacteriota</taxon>
    </lineage>
</organism>
<keyword evidence="6 11" id="KW-0547">Nucleotide-binding</keyword>
<dbReference type="FunFam" id="3.40.50.300:FF:000014">
    <property type="entry name" value="DNA polymerase III subunit gamma/tau"/>
    <property type="match status" value="1"/>
</dbReference>
<dbReference type="InterPro" id="IPR022754">
    <property type="entry name" value="DNA_pol_III_gamma-3"/>
</dbReference>
<dbReference type="Gene3D" id="1.10.8.60">
    <property type="match status" value="1"/>
</dbReference>
<dbReference type="GO" id="GO:0009360">
    <property type="term" value="C:DNA polymerase III complex"/>
    <property type="evidence" value="ECO:0007669"/>
    <property type="project" value="InterPro"/>
</dbReference>
<keyword evidence="8 11" id="KW-0067">ATP-binding</keyword>
<dbReference type="Pfam" id="PF22608">
    <property type="entry name" value="DNAX_ATPase_lid"/>
    <property type="match status" value="1"/>
</dbReference>
<evidence type="ECO:0000256" key="7">
    <source>
        <dbReference type="ARBA" id="ARBA00022833"/>
    </source>
</evidence>
<gene>
    <name evidence="11" type="primary">dnaX</name>
    <name evidence="13" type="ORF">COV54_00020</name>
</gene>
<dbReference type="InterPro" id="IPR012763">
    <property type="entry name" value="DNA_pol_III_sug/sutau_N"/>
</dbReference>
<evidence type="ECO:0000313" key="13">
    <source>
        <dbReference type="EMBL" id="PIR07629.1"/>
    </source>
</evidence>
<dbReference type="InterPro" id="IPR045085">
    <property type="entry name" value="HLD_clamp_pol_III_gamma_tau"/>
</dbReference>
<dbReference type="Pfam" id="PF12169">
    <property type="entry name" value="DNA_pol3_gamma3"/>
    <property type="match status" value="1"/>
</dbReference>
<dbReference type="SUPFAM" id="SSF52540">
    <property type="entry name" value="P-loop containing nucleoside triphosphate hydrolases"/>
    <property type="match status" value="1"/>
</dbReference>
<keyword evidence="3 11" id="KW-0548">Nucleotidyltransferase</keyword>
<dbReference type="GO" id="GO:0046872">
    <property type="term" value="F:metal ion binding"/>
    <property type="evidence" value="ECO:0007669"/>
    <property type="project" value="UniProtKB-KW"/>
</dbReference>
<comment type="catalytic activity">
    <reaction evidence="10 11">
        <text>DNA(n) + a 2'-deoxyribonucleoside 5'-triphosphate = DNA(n+1) + diphosphate</text>
        <dbReference type="Rhea" id="RHEA:22508"/>
        <dbReference type="Rhea" id="RHEA-COMP:17339"/>
        <dbReference type="Rhea" id="RHEA-COMP:17340"/>
        <dbReference type="ChEBI" id="CHEBI:33019"/>
        <dbReference type="ChEBI" id="CHEBI:61560"/>
        <dbReference type="ChEBI" id="CHEBI:173112"/>
        <dbReference type="EC" id="2.7.7.7"/>
    </reaction>
</comment>
<evidence type="ECO:0000256" key="1">
    <source>
        <dbReference type="ARBA" id="ARBA00006360"/>
    </source>
</evidence>
<dbReference type="CDD" id="cd18137">
    <property type="entry name" value="HLD_clamp_pol_III_gamma_tau"/>
    <property type="match status" value="1"/>
</dbReference>
<dbReference type="InterPro" id="IPR008921">
    <property type="entry name" value="DNA_pol3_clamp-load_cplx_C"/>
</dbReference>
<dbReference type="InterPro" id="IPR050238">
    <property type="entry name" value="DNA_Rep/Repair_Clamp_Loader"/>
</dbReference>